<dbReference type="InterPro" id="IPR023198">
    <property type="entry name" value="PGP-like_dom2"/>
</dbReference>
<dbReference type="STRING" id="1423730.FC75_GL001931"/>
<dbReference type="AlphaFoldDB" id="A0A0R2F0G4"/>
<dbReference type="InterPro" id="IPR006439">
    <property type="entry name" value="HAD-SF_hydro_IA"/>
</dbReference>
<dbReference type="PANTHER" id="PTHR43434">
    <property type="entry name" value="PHOSPHOGLYCOLATE PHOSPHATASE"/>
    <property type="match status" value="1"/>
</dbReference>
<accession>A0A0R2F0G4</accession>
<dbReference type="GO" id="GO:0006281">
    <property type="term" value="P:DNA repair"/>
    <property type="evidence" value="ECO:0007669"/>
    <property type="project" value="TreeGrafter"/>
</dbReference>
<protein>
    <submittedName>
        <fullName evidence="2">Phosphonoacetaldehyde hydrolase (Phosphonatase)</fullName>
    </submittedName>
</protein>
<dbReference type="SUPFAM" id="SSF56784">
    <property type="entry name" value="HAD-like"/>
    <property type="match status" value="1"/>
</dbReference>
<evidence type="ECO:0000313" key="2">
    <source>
        <dbReference type="EMBL" id="KRN22097.1"/>
    </source>
</evidence>
<dbReference type="Proteomes" id="UP000050865">
    <property type="component" value="Unassembled WGS sequence"/>
</dbReference>
<dbReference type="Gene3D" id="1.10.150.240">
    <property type="entry name" value="Putative phosphatase, domain 2"/>
    <property type="match status" value="1"/>
</dbReference>
<reference evidence="2 3" key="1">
    <citation type="journal article" date="2015" name="Genome Announc.">
        <title>Expanding the biotechnology potential of lactobacilli through comparative genomics of 213 strains and associated genera.</title>
        <authorList>
            <person name="Sun Z."/>
            <person name="Harris H.M."/>
            <person name="McCann A."/>
            <person name="Guo C."/>
            <person name="Argimon S."/>
            <person name="Zhang W."/>
            <person name="Yang X."/>
            <person name="Jeffery I.B."/>
            <person name="Cooney J.C."/>
            <person name="Kagawa T.F."/>
            <person name="Liu W."/>
            <person name="Song Y."/>
            <person name="Salvetti E."/>
            <person name="Wrobel A."/>
            <person name="Rasinkangas P."/>
            <person name="Parkhill J."/>
            <person name="Rea M.C."/>
            <person name="O'Sullivan O."/>
            <person name="Ritari J."/>
            <person name="Douillard F.P."/>
            <person name="Paul Ross R."/>
            <person name="Yang R."/>
            <person name="Briner A.E."/>
            <person name="Felis G.E."/>
            <person name="de Vos W.M."/>
            <person name="Barrangou R."/>
            <person name="Klaenhammer T.R."/>
            <person name="Caufield P.W."/>
            <person name="Cui Y."/>
            <person name="Zhang H."/>
            <person name="O'Toole P.W."/>
        </authorList>
    </citation>
    <scope>NUCLEOTIDE SEQUENCE [LARGE SCALE GENOMIC DNA]</scope>
    <source>
        <strain evidence="2 3">DSM 22697</strain>
    </source>
</reference>
<keyword evidence="1" id="KW-0704">Schiff base</keyword>
<dbReference type="InterPro" id="IPR006323">
    <property type="entry name" value="Phosphonoacetald_hydro"/>
</dbReference>
<dbReference type="GO" id="GO:0019700">
    <property type="term" value="P:organic phosphonate catabolic process"/>
    <property type="evidence" value="ECO:0007669"/>
    <property type="project" value="InterPro"/>
</dbReference>
<dbReference type="GO" id="GO:0008967">
    <property type="term" value="F:phosphoglycolate phosphatase activity"/>
    <property type="evidence" value="ECO:0007669"/>
    <property type="project" value="TreeGrafter"/>
</dbReference>
<organism evidence="2 3">
    <name type="scientific">Lacticaseibacillus camelliae DSM 22697 = JCM 13995</name>
    <dbReference type="NCBI Taxonomy" id="1423730"/>
    <lineage>
        <taxon>Bacteria</taxon>
        <taxon>Bacillati</taxon>
        <taxon>Bacillota</taxon>
        <taxon>Bacilli</taxon>
        <taxon>Lactobacillales</taxon>
        <taxon>Lactobacillaceae</taxon>
        <taxon>Lacticaseibacillus</taxon>
    </lineage>
</organism>
<dbReference type="SFLD" id="SFLDS00003">
    <property type="entry name" value="Haloacid_Dehalogenase"/>
    <property type="match status" value="1"/>
</dbReference>
<name>A0A0R2F0G4_9LACO</name>
<evidence type="ECO:0000313" key="3">
    <source>
        <dbReference type="Proteomes" id="UP000050865"/>
    </source>
</evidence>
<dbReference type="InterPro" id="IPR050155">
    <property type="entry name" value="HAD-like_hydrolase_sf"/>
</dbReference>
<gene>
    <name evidence="2" type="ORF">FC75_GL001931</name>
</gene>
<dbReference type="Pfam" id="PF00702">
    <property type="entry name" value="Hydrolase"/>
    <property type="match status" value="1"/>
</dbReference>
<dbReference type="PATRIC" id="fig|1423730.4.peg.2008"/>
<dbReference type="InterPro" id="IPR023214">
    <property type="entry name" value="HAD_sf"/>
</dbReference>
<dbReference type="PANTHER" id="PTHR43434:SF19">
    <property type="entry name" value="PHOSPHONOACETALDEHYDE HYDROLASE"/>
    <property type="match status" value="1"/>
</dbReference>
<dbReference type="NCBIfam" id="TIGR01509">
    <property type="entry name" value="HAD-SF-IA-v3"/>
    <property type="match status" value="1"/>
</dbReference>
<keyword evidence="3" id="KW-1185">Reference proteome</keyword>
<keyword evidence="2" id="KW-0378">Hydrolase</keyword>
<dbReference type="GO" id="GO:0005829">
    <property type="term" value="C:cytosol"/>
    <property type="evidence" value="ECO:0007669"/>
    <property type="project" value="TreeGrafter"/>
</dbReference>
<dbReference type="InterPro" id="IPR036412">
    <property type="entry name" value="HAD-like_sf"/>
</dbReference>
<dbReference type="NCBIfam" id="TIGR01422">
    <property type="entry name" value="phosphonatase"/>
    <property type="match status" value="1"/>
</dbReference>
<proteinExistence type="predicted"/>
<comment type="caution">
    <text evidence="2">The sequence shown here is derived from an EMBL/GenBank/DDBJ whole genome shotgun (WGS) entry which is preliminary data.</text>
</comment>
<dbReference type="SFLD" id="SFLDG01129">
    <property type="entry name" value="C1.5:_HAD__Beta-PGM__Phosphata"/>
    <property type="match status" value="1"/>
</dbReference>
<evidence type="ECO:0000256" key="1">
    <source>
        <dbReference type="ARBA" id="ARBA00023270"/>
    </source>
</evidence>
<dbReference type="GO" id="GO:0050194">
    <property type="term" value="F:phosphonoacetaldehyde hydrolase activity"/>
    <property type="evidence" value="ECO:0007669"/>
    <property type="project" value="InterPro"/>
</dbReference>
<sequence>MQNLSWVEVIVVVTAASNGNLYAGATLPKEDIMAIEAVIFDWAGTTIDYGNQAPVVALQRTFASFGIEGSGAVTQQDLKLDKMSLIHQLLKDDGVRNAALDRFGKISADDIALSLFSAFKRNLLAILPTHAQLKPGVRDLIAYLEANSIPYGTTSGWDADLITDLLPLVAPQGFRPRVNVTVKDTGVDRPDPAMNRLAMAHLGVQHPARTIVFGDTLDDIRAGQAAGANAVGVIEGAGLLGLSKAQWLALPNQDQQALRLQARREYAVAGADLIVNNARDLMRLMQSEASMNQSDAL</sequence>
<dbReference type="EMBL" id="AYZJ01000035">
    <property type="protein sequence ID" value="KRN22097.1"/>
    <property type="molecule type" value="Genomic_DNA"/>
</dbReference>
<dbReference type="Gene3D" id="3.40.50.1000">
    <property type="entry name" value="HAD superfamily/HAD-like"/>
    <property type="match status" value="1"/>
</dbReference>